<reference evidence="2 3" key="1">
    <citation type="submission" date="2017-12" db="EMBL/GenBank/DDBJ databases">
        <title>Corynebacterium mastitidis 16-1433 Genome.</title>
        <authorList>
            <person name="Gulvik C.A."/>
        </authorList>
    </citation>
    <scope>NUCLEOTIDE SEQUENCE [LARGE SCALE GENOMIC DNA]</scope>
    <source>
        <strain evidence="2 3">16-1433</strain>
    </source>
</reference>
<evidence type="ECO:0000256" key="1">
    <source>
        <dbReference type="SAM" id="Phobius"/>
    </source>
</evidence>
<organism evidence="2 3">
    <name type="scientific">Corynebacterium mastitidis</name>
    <dbReference type="NCBI Taxonomy" id="161890"/>
    <lineage>
        <taxon>Bacteria</taxon>
        <taxon>Bacillati</taxon>
        <taxon>Actinomycetota</taxon>
        <taxon>Actinomycetes</taxon>
        <taxon>Mycobacteriales</taxon>
        <taxon>Corynebacteriaceae</taxon>
        <taxon>Corynebacterium</taxon>
    </lineage>
</organism>
<keyword evidence="1" id="KW-1133">Transmembrane helix</keyword>
<evidence type="ECO:0000313" key="2">
    <source>
        <dbReference type="EMBL" id="PKF68624.1"/>
    </source>
</evidence>
<dbReference type="EMBL" id="PJAF01000015">
    <property type="protein sequence ID" value="PKF68624.1"/>
    <property type="molecule type" value="Genomic_DNA"/>
</dbReference>
<protein>
    <submittedName>
        <fullName evidence="2">Uncharacterized protein</fullName>
    </submittedName>
</protein>
<gene>
    <name evidence="2" type="ORF">CXB45_06360</name>
</gene>
<proteinExistence type="predicted"/>
<comment type="caution">
    <text evidence="2">The sequence shown here is derived from an EMBL/GenBank/DDBJ whole genome shotgun (WGS) entry which is preliminary data.</text>
</comment>
<sequence>MTSRQFFFGSGAALVLVVVGAALVVVPGAGRLPAWLIRVAGAASRGASASSGVSPQALRARAAAQHRAAEESGRSLMVPKIRL</sequence>
<name>A0A2N0X7E1_9CORY</name>
<dbReference type="Proteomes" id="UP000233249">
    <property type="component" value="Unassembled WGS sequence"/>
</dbReference>
<accession>A0A2N0X7E1</accession>
<keyword evidence="1" id="KW-0472">Membrane</keyword>
<evidence type="ECO:0000313" key="3">
    <source>
        <dbReference type="Proteomes" id="UP000233249"/>
    </source>
</evidence>
<keyword evidence="1" id="KW-0812">Transmembrane</keyword>
<feature type="transmembrane region" description="Helical" evidence="1">
    <location>
        <begin position="6"/>
        <end position="26"/>
    </location>
</feature>
<dbReference type="AlphaFoldDB" id="A0A2N0X7E1"/>